<accession>A0A8D0BGQ7</accession>
<reference evidence="1" key="1">
    <citation type="submission" date="2025-08" db="UniProtKB">
        <authorList>
            <consortium name="Ensembl"/>
        </authorList>
    </citation>
    <scope>IDENTIFICATION</scope>
</reference>
<reference evidence="1" key="2">
    <citation type="submission" date="2025-09" db="UniProtKB">
        <authorList>
            <consortium name="Ensembl"/>
        </authorList>
    </citation>
    <scope>IDENTIFICATION</scope>
</reference>
<sequence>MASAKQLAGLGYKTISGSRGILCSIPNIDFENNQQRITACEEQKGA</sequence>
<protein>
    <submittedName>
        <fullName evidence="1">Uncharacterized protein</fullName>
    </submittedName>
</protein>
<organism evidence="1 2">
    <name type="scientific">Salvator merianae</name>
    <name type="common">Argentine black and white tegu</name>
    <name type="synonym">Tupinambis merianae</name>
    <dbReference type="NCBI Taxonomy" id="96440"/>
    <lineage>
        <taxon>Eukaryota</taxon>
        <taxon>Metazoa</taxon>
        <taxon>Chordata</taxon>
        <taxon>Craniata</taxon>
        <taxon>Vertebrata</taxon>
        <taxon>Euteleostomi</taxon>
        <taxon>Lepidosauria</taxon>
        <taxon>Squamata</taxon>
        <taxon>Bifurcata</taxon>
        <taxon>Unidentata</taxon>
        <taxon>Episquamata</taxon>
        <taxon>Laterata</taxon>
        <taxon>Teiioidea</taxon>
        <taxon>Teiidae</taxon>
        <taxon>Salvator</taxon>
    </lineage>
</organism>
<keyword evidence="2" id="KW-1185">Reference proteome</keyword>
<evidence type="ECO:0000313" key="2">
    <source>
        <dbReference type="Proteomes" id="UP000694421"/>
    </source>
</evidence>
<dbReference type="Ensembl" id="ENSSMRT00000009432.1">
    <property type="protein sequence ID" value="ENSSMRP00000008074.1"/>
    <property type="gene ID" value="ENSSMRG00000006470.1"/>
</dbReference>
<evidence type="ECO:0000313" key="1">
    <source>
        <dbReference type="Ensembl" id="ENSSMRP00000008074.1"/>
    </source>
</evidence>
<dbReference type="AlphaFoldDB" id="A0A8D0BGQ7"/>
<proteinExistence type="predicted"/>
<name>A0A8D0BGQ7_SALMN</name>
<dbReference type="Proteomes" id="UP000694421">
    <property type="component" value="Unplaced"/>
</dbReference>